<evidence type="ECO:0000259" key="5">
    <source>
        <dbReference type="Pfam" id="PF13515"/>
    </source>
</evidence>
<sequence length="641" mass="74305">MTRFFNIIKQNDPANFSFFYAIKAVIAVLLSAFVANIFYGFSGLIWASAASVGIFFLINIRGSTKDEIFAFFSYIATSIAFVYFMDNFRNLGLYLFIPTFFWLFFISFCSCFNKNLSLALIQTTFGGFFLLIAIKYGSDKTAVMMGFLIGGLISTFLRVVSFTSHGKFTKKAFSVILDDLINLNVNLFDNKFGKVQQKSLLHISKLKELFSLKSIQFKDQNLIKNHSRALFYLYKCEEILHLLSIIRASYKQIKDDKIIHELQDEISLNLKNLKLLFLDKDVKLKNDVFLKLKEENKEVIPSLEILYHTFNLFILGGERKISLEIKQKNSILSQIKKSFDFTNLTFRYSLKFAFAVSLGVFIALYFNVDHGFWIALGVMTVMRFSVDDIKNATKDTIIATIIGMVIGVGLLLLFGVSLMFYVIGFIMLFLVFYIKPFSFFFWMISFIILLTMYFALVSGDYEGLMLLRFEDMAVGFLISIIISSIFWRHRLKDEIKPIIDKVLINFSNLLDTIVNKNLDNFTNNQSLLLLNLKDYKNSIKSTKSKIFDDILCEFERIDVMILNLKTYLQKHDFDDEFVNNDLLSIKSRFDMLKSLNDDLPSYFFSDFMNDDKKLLTMMAEITNYQESLYGYLDDAKNTKIW</sequence>
<evidence type="ECO:0000313" key="6">
    <source>
        <dbReference type="EMBL" id="SUX10901.1"/>
    </source>
</evidence>
<proteinExistence type="predicted"/>
<dbReference type="Pfam" id="PF13515">
    <property type="entry name" value="FUSC_2"/>
    <property type="match status" value="1"/>
</dbReference>
<evidence type="ECO:0000256" key="3">
    <source>
        <dbReference type="ARBA" id="ARBA00022989"/>
    </source>
</evidence>
<organism evidence="6 7">
    <name type="scientific">Campylobacter sputorum subsp. sputorum</name>
    <dbReference type="NCBI Taxonomy" id="32024"/>
    <lineage>
        <taxon>Bacteria</taxon>
        <taxon>Pseudomonadati</taxon>
        <taxon>Campylobacterota</taxon>
        <taxon>Epsilonproteobacteria</taxon>
        <taxon>Campylobacterales</taxon>
        <taxon>Campylobacteraceae</taxon>
        <taxon>Campylobacter</taxon>
    </lineage>
</organism>
<feature type="domain" description="Integral membrane bound transporter" evidence="5">
    <location>
        <begin position="359"/>
        <end position="482"/>
    </location>
</feature>
<reference evidence="6 7" key="1">
    <citation type="submission" date="2018-06" db="EMBL/GenBank/DDBJ databases">
        <authorList>
            <consortium name="Pathogen Informatics"/>
            <person name="Doyle S."/>
        </authorList>
    </citation>
    <scope>NUCLEOTIDE SEQUENCE [LARGE SCALE GENOMIC DNA]</scope>
    <source>
        <strain evidence="6 7">NCTC12475</strain>
    </source>
</reference>
<dbReference type="InterPro" id="IPR049453">
    <property type="entry name" value="Memb_transporter_dom"/>
</dbReference>
<dbReference type="OrthoDB" id="5329664at2"/>
<protein>
    <submittedName>
        <fullName evidence="6">FlhB domain-containing protein</fullName>
    </submittedName>
</protein>
<dbReference type="STRING" id="32024.GCA_000788295_01440"/>
<dbReference type="AlphaFoldDB" id="A0A381DK87"/>
<keyword evidence="7" id="KW-1185">Reference proteome</keyword>
<keyword evidence="2" id="KW-0812">Transmembrane</keyword>
<evidence type="ECO:0000256" key="2">
    <source>
        <dbReference type="ARBA" id="ARBA00022692"/>
    </source>
</evidence>
<keyword evidence="3" id="KW-1133">Transmembrane helix</keyword>
<evidence type="ECO:0000256" key="4">
    <source>
        <dbReference type="ARBA" id="ARBA00023136"/>
    </source>
</evidence>
<name>A0A381DK87_9BACT</name>
<dbReference type="GO" id="GO:0016020">
    <property type="term" value="C:membrane"/>
    <property type="evidence" value="ECO:0007669"/>
    <property type="project" value="UniProtKB-SubCell"/>
</dbReference>
<gene>
    <name evidence="6" type="ORF">NCTC12475_01113</name>
</gene>
<evidence type="ECO:0000256" key="1">
    <source>
        <dbReference type="ARBA" id="ARBA00004141"/>
    </source>
</evidence>
<accession>A0A381DK87</accession>
<dbReference type="EMBL" id="UFVD01000001">
    <property type="protein sequence ID" value="SUX10901.1"/>
    <property type="molecule type" value="Genomic_DNA"/>
</dbReference>
<evidence type="ECO:0000313" key="7">
    <source>
        <dbReference type="Proteomes" id="UP000254920"/>
    </source>
</evidence>
<keyword evidence="4" id="KW-0472">Membrane</keyword>
<dbReference type="Proteomes" id="UP000254920">
    <property type="component" value="Unassembled WGS sequence"/>
</dbReference>
<dbReference type="GeneID" id="93091534"/>
<dbReference type="RefSeq" id="WP_089183250.1">
    <property type="nucleotide sequence ID" value="NZ_CP043427.1"/>
</dbReference>
<comment type="subcellular location">
    <subcellularLocation>
        <location evidence="1">Membrane</location>
        <topology evidence="1">Multi-pass membrane protein</topology>
    </subcellularLocation>
</comment>